<keyword evidence="3" id="KW-1185">Reference proteome</keyword>
<sequence length="99" mass="11631">MEKCWFNLILSKGELEYRCELSKSKDSLGPVENTSVNEDPARNDTDKNIHDCSDRSSYYSEADNLVGVKDIWNFIFDDTFLVRYSNQDSYFIYFDSENK</sequence>
<name>A0A7J8LTI2_9ROSI</name>
<accession>A0A7J8LTI2</accession>
<proteinExistence type="predicted"/>
<dbReference type="Proteomes" id="UP000593572">
    <property type="component" value="Unassembled WGS sequence"/>
</dbReference>
<gene>
    <name evidence="2" type="ORF">Golob_025781</name>
</gene>
<evidence type="ECO:0000256" key="1">
    <source>
        <dbReference type="SAM" id="MobiDB-lite"/>
    </source>
</evidence>
<evidence type="ECO:0008006" key="4">
    <source>
        <dbReference type="Google" id="ProtNLM"/>
    </source>
</evidence>
<protein>
    <recommendedName>
        <fullName evidence="4">Acetyl-CoA carboxylase beta subunit</fullName>
    </recommendedName>
</protein>
<dbReference type="AlphaFoldDB" id="A0A7J8LTI2"/>
<evidence type="ECO:0000313" key="2">
    <source>
        <dbReference type="EMBL" id="MBA0555612.1"/>
    </source>
</evidence>
<feature type="region of interest" description="Disordered" evidence="1">
    <location>
        <begin position="25"/>
        <end position="49"/>
    </location>
</feature>
<comment type="caution">
    <text evidence="2">The sequence shown here is derived from an EMBL/GenBank/DDBJ whole genome shotgun (WGS) entry which is preliminary data.</text>
</comment>
<reference evidence="2 3" key="1">
    <citation type="journal article" date="2019" name="Genome Biol. Evol.">
        <title>Insights into the evolution of the New World diploid cottons (Gossypium, subgenus Houzingenia) based on genome sequencing.</title>
        <authorList>
            <person name="Grover C.E."/>
            <person name="Arick M.A. 2nd"/>
            <person name="Thrash A."/>
            <person name="Conover J.L."/>
            <person name="Sanders W.S."/>
            <person name="Peterson D.G."/>
            <person name="Frelichowski J.E."/>
            <person name="Scheffler J.A."/>
            <person name="Scheffler B.E."/>
            <person name="Wendel J.F."/>
        </authorList>
    </citation>
    <scope>NUCLEOTIDE SEQUENCE [LARGE SCALE GENOMIC DNA]</scope>
    <source>
        <strain evidence="2">157</strain>
        <tissue evidence="2">Leaf</tissue>
    </source>
</reference>
<organism evidence="2 3">
    <name type="scientific">Gossypium lobatum</name>
    <dbReference type="NCBI Taxonomy" id="34289"/>
    <lineage>
        <taxon>Eukaryota</taxon>
        <taxon>Viridiplantae</taxon>
        <taxon>Streptophyta</taxon>
        <taxon>Embryophyta</taxon>
        <taxon>Tracheophyta</taxon>
        <taxon>Spermatophyta</taxon>
        <taxon>Magnoliopsida</taxon>
        <taxon>eudicotyledons</taxon>
        <taxon>Gunneridae</taxon>
        <taxon>Pentapetalae</taxon>
        <taxon>rosids</taxon>
        <taxon>malvids</taxon>
        <taxon>Malvales</taxon>
        <taxon>Malvaceae</taxon>
        <taxon>Malvoideae</taxon>
        <taxon>Gossypium</taxon>
    </lineage>
</organism>
<feature type="non-terminal residue" evidence="2">
    <location>
        <position position="99"/>
    </location>
</feature>
<evidence type="ECO:0000313" key="3">
    <source>
        <dbReference type="Proteomes" id="UP000593572"/>
    </source>
</evidence>
<feature type="compositionally biased region" description="Basic and acidic residues" evidence="1">
    <location>
        <begin position="39"/>
        <end position="49"/>
    </location>
</feature>
<dbReference type="EMBL" id="JABEZX010000005">
    <property type="protein sequence ID" value="MBA0555612.1"/>
    <property type="molecule type" value="Genomic_DNA"/>
</dbReference>